<protein>
    <submittedName>
        <fullName evidence="3">Uncharacterized protein</fullName>
    </submittedName>
</protein>
<keyword evidence="4" id="KW-1185">Reference proteome</keyword>
<feature type="compositionally biased region" description="Polar residues" evidence="1">
    <location>
        <begin position="578"/>
        <end position="594"/>
    </location>
</feature>
<gene>
    <name evidence="3" type="ORF">B0T22DRAFT_374946</name>
</gene>
<keyword evidence="2" id="KW-0472">Membrane</keyword>
<feature type="transmembrane region" description="Helical" evidence="2">
    <location>
        <begin position="147"/>
        <end position="166"/>
    </location>
</feature>
<reference evidence="3" key="1">
    <citation type="journal article" date="2023" name="Mol. Phylogenet. Evol.">
        <title>Genome-scale phylogeny and comparative genomics of the fungal order Sordariales.</title>
        <authorList>
            <person name="Hensen N."/>
            <person name="Bonometti L."/>
            <person name="Westerberg I."/>
            <person name="Brannstrom I.O."/>
            <person name="Guillou S."/>
            <person name="Cros-Aarteil S."/>
            <person name="Calhoun S."/>
            <person name="Haridas S."/>
            <person name="Kuo A."/>
            <person name="Mondo S."/>
            <person name="Pangilinan J."/>
            <person name="Riley R."/>
            <person name="LaButti K."/>
            <person name="Andreopoulos B."/>
            <person name="Lipzen A."/>
            <person name="Chen C."/>
            <person name="Yan M."/>
            <person name="Daum C."/>
            <person name="Ng V."/>
            <person name="Clum A."/>
            <person name="Steindorff A."/>
            <person name="Ohm R.A."/>
            <person name="Martin F."/>
            <person name="Silar P."/>
            <person name="Natvig D.O."/>
            <person name="Lalanne C."/>
            <person name="Gautier V."/>
            <person name="Ament-Velasquez S.L."/>
            <person name="Kruys A."/>
            <person name="Hutchinson M.I."/>
            <person name="Powell A.J."/>
            <person name="Barry K."/>
            <person name="Miller A.N."/>
            <person name="Grigoriev I.V."/>
            <person name="Debuchy R."/>
            <person name="Gladieux P."/>
            <person name="Hiltunen Thoren M."/>
            <person name="Johannesson H."/>
        </authorList>
    </citation>
    <scope>NUCLEOTIDE SEQUENCE</scope>
    <source>
        <strain evidence="3">CBS 314.62</strain>
    </source>
</reference>
<evidence type="ECO:0000256" key="2">
    <source>
        <dbReference type="SAM" id="Phobius"/>
    </source>
</evidence>
<dbReference type="AlphaFoldDB" id="A0AAE0X7A1"/>
<dbReference type="EMBL" id="JAULSO010000002">
    <property type="protein sequence ID" value="KAK3687161.1"/>
    <property type="molecule type" value="Genomic_DNA"/>
</dbReference>
<organism evidence="3 4">
    <name type="scientific">Podospora appendiculata</name>
    <dbReference type="NCBI Taxonomy" id="314037"/>
    <lineage>
        <taxon>Eukaryota</taxon>
        <taxon>Fungi</taxon>
        <taxon>Dikarya</taxon>
        <taxon>Ascomycota</taxon>
        <taxon>Pezizomycotina</taxon>
        <taxon>Sordariomycetes</taxon>
        <taxon>Sordariomycetidae</taxon>
        <taxon>Sordariales</taxon>
        <taxon>Podosporaceae</taxon>
        <taxon>Podospora</taxon>
    </lineage>
</organism>
<reference evidence="3" key="2">
    <citation type="submission" date="2023-06" db="EMBL/GenBank/DDBJ databases">
        <authorList>
            <consortium name="Lawrence Berkeley National Laboratory"/>
            <person name="Haridas S."/>
            <person name="Hensen N."/>
            <person name="Bonometti L."/>
            <person name="Westerberg I."/>
            <person name="Brannstrom I.O."/>
            <person name="Guillou S."/>
            <person name="Cros-Aarteil S."/>
            <person name="Calhoun S."/>
            <person name="Kuo A."/>
            <person name="Mondo S."/>
            <person name="Pangilinan J."/>
            <person name="Riley R."/>
            <person name="Labutti K."/>
            <person name="Andreopoulos B."/>
            <person name="Lipzen A."/>
            <person name="Chen C."/>
            <person name="Yanf M."/>
            <person name="Daum C."/>
            <person name="Ng V."/>
            <person name="Clum A."/>
            <person name="Steindorff A."/>
            <person name="Ohm R."/>
            <person name="Martin F."/>
            <person name="Silar P."/>
            <person name="Natvig D."/>
            <person name="Lalanne C."/>
            <person name="Gautier V."/>
            <person name="Ament-Velasquez S.L."/>
            <person name="Kruys A."/>
            <person name="Hutchinson M.I."/>
            <person name="Powell A.J."/>
            <person name="Barry K."/>
            <person name="Miller A.N."/>
            <person name="Grigoriev I.V."/>
            <person name="Debuchy R."/>
            <person name="Gladieux P."/>
            <person name="Thoren M.H."/>
            <person name="Johannesson H."/>
        </authorList>
    </citation>
    <scope>NUCLEOTIDE SEQUENCE</scope>
    <source>
        <strain evidence="3">CBS 314.62</strain>
    </source>
</reference>
<feature type="transmembrane region" description="Helical" evidence="2">
    <location>
        <begin position="37"/>
        <end position="61"/>
    </location>
</feature>
<name>A0AAE0X7A1_9PEZI</name>
<accession>A0AAE0X7A1</accession>
<keyword evidence="2" id="KW-1133">Transmembrane helix</keyword>
<keyword evidence="2" id="KW-0812">Transmembrane</keyword>
<evidence type="ECO:0000256" key="1">
    <source>
        <dbReference type="SAM" id="MobiDB-lite"/>
    </source>
</evidence>
<dbReference type="Proteomes" id="UP001270362">
    <property type="component" value="Unassembled WGS sequence"/>
</dbReference>
<evidence type="ECO:0000313" key="3">
    <source>
        <dbReference type="EMBL" id="KAK3687161.1"/>
    </source>
</evidence>
<sequence length="612" mass="68044">MALRVGHEIRCWISRTRGRIDASCVTLGKLPLKTLALLFHALLYILLAVLMLSVIDGYLAYDSAHLPTLSHNRKKLRSSDIITSISFVIVVIAWLAGIWSTNVLLKGGYVIWTNTRDSHDKETIIDKIRWTIDYRLPVKLDLRVEYTLARLSILLVVPALLASPLLQGALDWKSSTEAAGYGTAKSGNPLAVFWDWNYVKIQETLHLEGDVWSACSLASIGWENSTLNQKNPAKQTCRLVMKQSPFPVGSRLFNATLPCLVVHSVSWPTRPVPPSVKNVFDNRDMVSVASDTVSFSEIAGTAIIFDHTNSTLPTPPTTLDSGFPVSDSPSQVLTESSSYSASYRWSGNMTAIVLLIQHLPGPPFEIDIFGLPVLNNNITRGQIASLTTGMVSDEKVYTYLEVNFTAGMLHAPTSTYVRSNVVEADENDQAGMDIVAGPWVREAVYMMSDMMKCIAQFNASQYPTWQNLEGYTKALIRFSYLAAWTQLHQHFEPNNTDLVVELNEPRLQAVVSRWRVVVWLMINMALSSSWLLLWALQRRRPEINGVDGFADFILRVYNYFEDAEASEKAATEDGQRVAGSTSSPGEQLGSSCPESSPDVLHSTCHKYIACQC</sequence>
<feature type="transmembrane region" description="Helical" evidence="2">
    <location>
        <begin position="81"/>
        <end position="99"/>
    </location>
</feature>
<proteinExistence type="predicted"/>
<comment type="caution">
    <text evidence="3">The sequence shown here is derived from an EMBL/GenBank/DDBJ whole genome shotgun (WGS) entry which is preliminary data.</text>
</comment>
<evidence type="ECO:0000313" key="4">
    <source>
        <dbReference type="Proteomes" id="UP001270362"/>
    </source>
</evidence>
<feature type="region of interest" description="Disordered" evidence="1">
    <location>
        <begin position="570"/>
        <end position="600"/>
    </location>
</feature>